<protein>
    <recommendedName>
        <fullName evidence="3">Mannan endo-1,4-beta-mannosidase</fullName>
    </recommendedName>
</protein>
<dbReference type="Proteomes" id="UP000317650">
    <property type="component" value="Chromosome 6"/>
</dbReference>
<reference evidence="1 2" key="1">
    <citation type="journal article" date="2019" name="Nat. Plants">
        <title>Genome sequencing of Musa balbisiana reveals subgenome evolution and function divergence in polyploid bananas.</title>
        <authorList>
            <person name="Yao X."/>
        </authorList>
    </citation>
    <scope>NUCLEOTIDE SEQUENCE [LARGE SCALE GENOMIC DNA]</scope>
    <source>
        <strain evidence="2">cv. DH-PKW</strain>
        <tissue evidence="1">Leaves</tissue>
    </source>
</reference>
<gene>
    <name evidence="1" type="ORF">C4D60_Mb06t29740</name>
</gene>
<dbReference type="SUPFAM" id="SSF51445">
    <property type="entry name" value="(Trans)glycosidases"/>
    <property type="match status" value="1"/>
</dbReference>
<dbReference type="STRING" id="52838.A0A4V4H4A2"/>
<accession>A0A4V4H4A2</accession>
<organism evidence="1 2">
    <name type="scientific">Musa balbisiana</name>
    <name type="common">Banana</name>
    <dbReference type="NCBI Taxonomy" id="52838"/>
    <lineage>
        <taxon>Eukaryota</taxon>
        <taxon>Viridiplantae</taxon>
        <taxon>Streptophyta</taxon>
        <taxon>Embryophyta</taxon>
        <taxon>Tracheophyta</taxon>
        <taxon>Spermatophyta</taxon>
        <taxon>Magnoliopsida</taxon>
        <taxon>Liliopsida</taxon>
        <taxon>Zingiberales</taxon>
        <taxon>Musaceae</taxon>
        <taxon>Musa</taxon>
    </lineage>
</organism>
<name>A0A4V4H4A2_MUSBA</name>
<comment type="caution">
    <text evidence="1">The sequence shown here is derived from an EMBL/GenBank/DDBJ whole genome shotgun (WGS) entry which is preliminary data.</text>
</comment>
<keyword evidence="2" id="KW-1185">Reference proteome</keyword>
<dbReference type="InterPro" id="IPR017853">
    <property type="entry name" value="GH"/>
</dbReference>
<dbReference type="PANTHER" id="PTHR31451">
    <property type="match status" value="1"/>
</dbReference>
<evidence type="ECO:0008006" key="3">
    <source>
        <dbReference type="Google" id="ProtNLM"/>
    </source>
</evidence>
<proteinExistence type="predicted"/>
<dbReference type="PANTHER" id="PTHR31451:SF59">
    <property type="entry name" value="MANNAN ENDO-1,4-BETA-MANNOSIDASE"/>
    <property type="match status" value="1"/>
</dbReference>
<sequence length="63" mass="7224">MASNTKSLDNRYMLEIGMKGFYGDSTPEKKHYNPGYQIGTDFISSKLIDEIDFATTHAYPDIW</sequence>
<dbReference type="GO" id="GO:0016985">
    <property type="term" value="F:mannan endo-1,4-beta-mannosidase activity"/>
    <property type="evidence" value="ECO:0007669"/>
    <property type="project" value="UniProtKB-EC"/>
</dbReference>
<dbReference type="InterPro" id="IPR045053">
    <property type="entry name" value="MAN-like"/>
</dbReference>
<dbReference type="Gene3D" id="3.20.20.80">
    <property type="entry name" value="Glycosidases"/>
    <property type="match status" value="1"/>
</dbReference>
<dbReference type="AlphaFoldDB" id="A0A4V4H4A2"/>
<dbReference type="EMBL" id="PYDT01000009">
    <property type="protein sequence ID" value="THU51316.1"/>
    <property type="molecule type" value="Genomic_DNA"/>
</dbReference>
<evidence type="ECO:0000313" key="1">
    <source>
        <dbReference type="EMBL" id="THU51316.1"/>
    </source>
</evidence>
<evidence type="ECO:0000313" key="2">
    <source>
        <dbReference type="Proteomes" id="UP000317650"/>
    </source>
</evidence>